<dbReference type="AlphaFoldDB" id="A0A8J6KEV7"/>
<keyword evidence="2" id="KW-1185">Reference proteome</keyword>
<gene>
    <name evidence="1" type="ORF">GDO78_006629</name>
</gene>
<name>A0A8J6KEV7_ELECQ</name>
<reference evidence="1" key="1">
    <citation type="thesis" date="2020" institute="ProQuest LLC" country="789 East Eisenhower Parkway, Ann Arbor, MI, USA">
        <title>Comparative Genomics and Chromosome Evolution.</title>
        <authorList>
            <person name="Mudd A.B."/>
        </authorList>
    </citation>
    <scope>NUCLEOTIDE SEQUENCE</scope>
    <source>
        <strain evidence="1">HN-11 Male</strain>
        <tissue evidence="1">Kidney and liver</tissue>
    </source>
</reference>
<dbReference type="Proteomes" id="UP000770717">
    <property type="component" value="Unassembled WGS sequence"/>
</dbReference>
<proteinExistence type="predicted"/>
<protein>
    <submittedName>
        <fullName evidence="1">Uncharacterized protein</fullName>
    </submittedName>
</protein>
<dbReference type="EMBL" id="WNTK01000003">
    <property type="protein sequence ID" value="KAG9486334.1"/>
    <property type="molecule type" value="Genomic_DNA"/>
</dbReference>
<evidence type="ECO:0000313" key="1">
    <source>
        <dbReference type="EMBL" id="KAG9486334.1"/>
    </source>
</evidence>
<evidence type="ECO:0000313" key="2">
    <source>
        <dbReference type="Proteomes" id="UP000770717"/>
    </source>
</evidence>
<accession>A0A8J6KEV7</accession>
<sequence length="92" mass="10424">MLKVEDAADYRRPTQGGSEVKRRRTLLDFVHTECSVAVCRCVSYTLLLSVTGKKVHIVHYVVSLLHTCIHSGRSALGYRVFNGRQYVAHEAY</sequence>
<comment type="caution">
    <text evidence="1">The sequence shown here is derived from an EMBL/GenBank/DDBJ whole genome shotgun (WGS) entry which is preliminary data.</text>
</comment>
<organism evidence="1 2">
    <name type="scientific">Eleutherodactylus coqui</name>
    <name type="common">Puerto Rican coqui</name>
    <dbReference type="NCBI Taxonomy" id="57060"/>
    <lineage>
        <taxon>Eukaryota</taxon>
        <taxon>Metazoa</taxon>
        <taxon>Chordata</taxon>
        <taxon>Craniata</taxon>
        <taxon>Vertebrata</taxon>
        <taxon>Euteleostomi</taxon>
        <taxon>Amphibia</taxon>
        <taxon>Batrachia</taxon>
        <taxon>Anura</taxon>
        <taxon>Neobatrachia</taxon>
        <taxon>Hyloidea</taxon>
        <taxon>Eleutherodactylidae</taxon>
        <taxon>Eleutherodactylinae</taxon>
        <taxon>Eleutherodactylus</taxon>
        <taxon>Eleutherodactylus</taxon>
    </lineage>
</organism>